<feature type="domain" description="PNPLA" evidence="3">
    <location>
        <begin position="9"/>
        <end position="178"/>
    </location>
</feature>
<evidence type="ECO:0000313" key="5">
    <source>
        <dbReference type="Proteomes" id="UP000887567"/>
    </source>
</evidence>
<dbReference type="OMA" id="WQEDIAC"/>
<dbReference type="SUPFAM" id="SSF52151">
    <property type="entry name" value="FabD/lysophospholipase-like"/>
    <property type="match status" value="1"/>
</dbReference>
<feature type="short sequence motif" description="GXGXXG" evidence="2">
    <location>
        <begin position="13"/>
        <end position="18"/>
    </location>
</feature>
<sequence>MSSTRDLNIAFSGCGFLGIYHLGVVSGLKDNAPAFLERVKCFGGASAGAFAATALLMDLNLSGSAEFVLRLAKRANSLTLGPLHPQFRIVDTVRKSFQKILPENAHEIASGRLHISLTRISDFKNIIVSEFSSKQDLIDALLATSHVPFYSSILPAKFRGVYYVDGGLTDNMPQHFEGETI</sequence>
<dbReference type="GO" id="GO:0005737">
    <property type="term" value="C:cytoplasm"/>
    <property type="evidence" value="ECO:0007669"/>
    <property type="project" value="TreeGrafter"/>
</dbReference>
<evidence type="ECO:0000259" key="3">
    <source>
        <dbReference type="PROSITE" id="PS51635"/>
    </source>
</evidence>
<dbReference type="Pfam" id="PF01734">
    <property type="entry name" value="Patatin"/>
    <property type="match status" value="1"/>
</dbReference>
<dbReference type="GO" id="GO:0019433">
    <property type="term" value="P:triglyceride catabolic process"/>
    <property type="evidence" value="ECO:0007669"/>
    <property type="project" value="TreeGrafter"/>
</dbReference>
<dbReference type="PANTHER" id="PTHR12406">
    <property type="entry name" value="CALCIUM-INDEPENDENT PHOSPHOLIPASE A2 IPLA2 -RELATED"/>
    <property type="match status" value="1"/>
</dbReference>
<evidence type="ECO:0000256" key="2">
    <source>
        <dbReference type="PROSITE-ProRule" id="PRU01161"/>
    </source>
</evidence>
<evidence type="ECO:0000313" key="4">
    <source>
        <dbReference type="EnsemblMetazoa" id="XP_020906982.2"/>
    </source>
</evidence>
<dbReference type="InterPro" id="IPR016035">
    <property type="entry name" value="Acyl_Trfase/lysoPLipase"/>
</dbReference>
<dbReference type="GO" id="GO:0005811">
    <property type="term" value="C:lipid droplet"/>
    <property type="evidence" value="ECO:0007669"/>
    <property type="project" value="TreeGrafter"/>
</dbReference>
<feature type="short sequence motif" description="DGA/G" evidence="2">
    <location>
        <begin position="165"/>
        <end position="167"/>
    </location>
</feature>
<name>A0A913XN45_EXADI</name>
<feature type="short sequence motif" description="GXSXG" evidence="2">
    <location>
        <begin position="44"/>
        <end position="48"/>
    </location>
</feature>
<feature type="active site" description="Nucleophile" evidence="2">
    <location>
        <position position="46"/>
    </location>
</feature>
<dbReference type="GO" id="GO:0004806">
    <property type="term" value="F:triacylglycerol lipase activity"/>
    <property type="evidence" value="ECO:0007669"/>
    <property type="project" value="TreeGrafter"/>
</dbReference>
<evidence type="ECO:0000256" key="1">
    <source>
        <dbReference type="ARBA" id="ARBA00023098"/>
    </source>
</evidence>
<keyword evidence="2" id="KW-0378">Hydrolase</keyword>
<keyword evidence="1 2" id="KW-0443">Lipid metabolism</keyword>
<organism evidence="4 5">
    <name type="scientific">Exaiptasia diaphana</name>
    <name type="common">Tropical sea anemone</name>
    <name type="synonym">Aiptasia pulchella</name>
    <dbReference type="NCBI Taxonomy" id="2652724"/>
    <lineage>
        <taxon>Eukaryota</taxon>
        <taxon>Metazoa</taxon>
        <taxon>Cnidaria</taxon>
        <taxon>Anthozoa</taxon>
        <taxon>Hexacorallia</taxon>
        <taxon>Actiniaria</taxon>
        <taxon>Aiptasiidae</taxon>
        <taxon>Exaiptasia</taxon>
    </lineage>
</organism>
<dbReference type="PROSITE" id="PS51635">
    <property type="entry name" value="PNPLA"/>
    <property type="match status" value="1"/>
</dbReference>
<dbReference type="GO" id="GO:0016020">
    <property type="term" value="C:membrane"/>
    <property type="evidence" value="ECO:0007669"/>
    <property type="project" value="TreeGrafter"/>
</dbReference>
<dbReference type="RefSeq" id="XP_020906982.2">
    <property type="nucleotide sequence ID" value="XM_021051323.2"/>
</dbReference>
<dbReference type="Gene3D" id="3.40.1090.10">
    <property type="entry name" value="Cytosolic phospholipase A2 catalytic domain"/>
    <property type="match status" value="2"/>
</dbReference>
<dbReference type="InterPro" id="IPR002641">
    <property type="entry name" value="PNPLA_dom"/>
</dbReference>
<dbReference type="Proteomes" id="UP000887567">
    <property type="component" value="Unplaced"/>
</dbReference>
<dbReference type="PANTHER" id="PTHR12406:SF41">
    <property type="entry name" value="BRUMMER, ISOFORM B-RELATED"/>
    <property type="match status" value="1"/>
</dbReference>
<dbReference type="OrthoDB" id="197155at2759"/>
<dbReference type="KEGG" id="epa:110245063"/>
<keyword evidence="2" id="KW-0442">Lipid degradation</keyword>
<dbReference type="GO" id="GO:0055088">
    <property type="term" value="P:lipid homeostasis"/>
    <property type="evidence" value="ECO:0007669"/>
    <property type="project" value="TreeGrafter"/>
</dbReference>
<protein>
    <recommendedName>
        <fullName evidence="3">PNPLA domain-containing protein</fullName>
    </recommendedName>
</protein>
<dbReference type="AlphaFoldDB" id="A0A913XN45"/>
<keyword evidence="5" id="KW-1185">Reference proteome</keyword>
<proteinExistence type="predicted"/>
<feature type="active site" description="Proton acceptor" evidence="2">
    <location>
        <position position="165"/>
    </location>
</feature>
<dbReference type="GeneID" id="110245063"/>
<accession>A0A913XN45</accession>
<reference evidence="4" key="1">
    <citation type="submission" date="2022-11" db="UniProtKB">
        <authorList>
            <consortium name="EnsemblMetazoa"/>
        </authorList>
    </citation>
    <scope>IDENTIFICATION</scope>
</reference>
<dbReference type="EnsemblMetazoa" id="XM_021051323.2">
    <property type="protein sequence ID" value="XP_020906982.2"/>
    <property type="gene ID" value="LOC110245063"/>
</dbReference>
<dbReference type="InterPro" id="IPR033562">
    <property type="entry name" value="PLPL"/>
</dbReference>